<reference evidence="1 2" key="1">
    <citation type="submission" date="2022-01" db="EMBL/GenBank/DDBJ databases">
        <title>A high-quality chromosome-level genome assembly of rohu carp, Labeo rohita.</title>
        <authorList>
            <person name="Arick M.A. II"/>
            <person name="Hsu C.-Y."/>
            <person name="Magbanua Z."/>
            <person name="Pechanova O."/>
            <person name="Grover C."/>
            <person name="Miller E."/>
            <person name="Thrash A."/>
            <person name="Ezzel L."/>
            <person name="Alam S."/>
            <person name="Benzie J."/>
            <person name="Hamilton M."/>
            <person name="Karsi A."/>
            <person name="Lawrence M.L."/>
            <person name="Peterson D.G."/>
        </authorList>
    </citation>
    <scope>NUCLEOTIDE SEQUENCE [LARGE SCALE GENOMIC DNA]</scope>
    <source>
        <strain evidence="2">BAU-BD-2019</strain>
        <tissue evidence="1">Blood</tissue>
    </source>
</reference>
<comment type="caution">
    <text evidence="1">The sequence shown here is derived from an EMBL/GenBank/DDBJ whole genome shotgun (WGS) entry which is preliminary data.</text>
</comment>
<sequence>MKKQDIRFKTNSRFILLRQYFRAHSSAEVLSRSRQSDLNR</sequence>
<name>A0ABQ8LAS4_LABRO</name>
<gene>
    <name evidence="1" type="ORF">H4Q32_029573</name>
</gene>
<evidence type="ECO:0000313" key="1">
    <source>
        <dbReference type="EMBL" id="KAI2647842.1"/>
    </source>
</evidence>
<dbReference type="Proteomes" id="UP000830375">
    <property type="component" value="Unassembled WGS sequence"/>
</dbReference>
<dbReference type="EMBL" id="JACTAM010000104">
    <property type="protein sequence ID" value="KAI2647842.1"/>
    <property type="molecule type" value="Genomic_DNA"/>
</dbReference>
<protein>
    <submittedName>
        <fullName evidence="1">Origin recognition complex subunit 2</fullName>
    </submittedName>
</protein>
<keyword evidence="2" id="KW-1185">Reference proteome</keyword>
<evidence type="ECO:0000313" key="2">
    <source>
        <dbReference type="Proteomes" id="UP000830375"/>
    </source>
</evidence>
<organism evidence="1 2">
    <name type="scientific">Labeo rohita</name>
    <name type="common">Indian major carp</name>
    <name type="synonym">Cyprinus rohita</name>
    <dbReference type="NCBI Taxonomy" id="84645"/>
    <lineage>
        <taxon>Eukaryota</taxon>
        <taxon>Metazoa</taxon>
        <taxon>Chordata</taxon>
        <taxon>Craniata</taxon>
        <taxon>Vertebrata</taxon>
        <taxon>Euteleostomi</taxon>
        <taxon>Actinopterygii</taxon>
        <taxon>Neopterygii</taxon>
        <taxon>Teleostei</taxon>
        <taxon>Ostariophysi</taxon>
        <taxon>Cypriniformes</taxon>
        <taxon>Cyprinidae</taxon>
        <taxon>Labeoninae</taxon>
        <taxon>Labeonini</taxon>
        <taxon>Labeo</taxon>
    </lineage>
</organism>
<proteinExistence type="predicted"/>
<accession>A0ABQ8LAS4</accession>